<sequence>MIEIKVIFHLLKIFRNFSEIEVHSNLFLKVFMKGDSTHYKIKKDMKNKLMPLVDKILLRKELSLNRLMMNLKILPNSTYETSEFFQLGC</sequence>
<dbReference type="AlphaFoldDB" id="M6U5T0"/>
<reference evidence="1 2" key="1">
    <citation type="submission" date="2013-01" db="EMBL/GenBank/DDBJ databases">
        <authorList>
            <person name="Harkins D.M."/>
            <person name="Durkin A.S."/>
            <person name="Brinkac L.M."/>
            <person name="Haft D.H."/>
            <person name="Selengut J.D."/>
            <person name="Sanka R."/>
            <person name="DePew J."/>
            <person name="Purushe J."/>
            <person name="Matthias M.A."/>
            <person name="Vinetz J.M."/>
            <person name="Sutton G.G."/>
            <person name="Nierman W.C."/>
            <person name="Fouts D.E."/>
        </authorList>
    </citation>
    <scope>NUCLEOTIDE SEQUENCE [LARGE SCALE GENOMIC DNA]</scope>
    <source>
        <strain evidence="1 2">ZUN142</strain>
    </source>
</reference>
<protein>
    <submittedName>
        <fullName evidence="1">ISPg3, transposase family protein</fullName>
    </submittedName>
</protein>
<comment type="caution">
    <text evidence="1">The sequence shown here is derived from an EMBL/GenBank/DDBJ whole genome shotgun (WGS) entry which is preliminary data.</text>
</comment>
<evidence type="ECO:0000313" key="1">
    <source>
        <dbReference type="EMBL" id="EMO39855.1"/>
    </source>
</evidence>
<dbReference type="Proteomes" id="UP000012153">
    <property type="component" value="Unassembled WGS sequence"/>
</dbReference>
<gene>
    <name evidence="1" type="ORF">LEP1GSC186_0722</name>
</gene>
<organism evidence="1 2">
    <name type="scientific">Leptospira noguchii serovar Autumnalis str. ZUN142</name>
    <dbReference type="NCBI Taxonomy" id="1085540"/>
    <lineage>
        <taxon>Bacteria</taxon>
        <taxon>Pseudomonadati</taxon>
        <taxon>Spirochaetota</taxon>
        <taxon>Spirochaetia</taxon>
        <taxon>Leptospirales</taxon>
        <taxon>Leptospiraceae</taxon>
        <taxon>Leptospira</taxon>
    </lineage>
</organism>
<evidence type="ECO:0000313" key="2">
    <source>
        <dbReference type="Proteomes" id="UP000012153"/>
    </source>
</evidence>
<dbReference type="EMBL" id="AHOP02000046">
    <property type="protein sequence ID" value="EMO39855.1"/>
    <property type="molecule type" value="Genomic_DNA"/>
</dbReference>
<proteinExistence type="predicted"/>
<accession>M6U5T0</accession>
<name>M6U5T0_9LEPT</name>